<gene>
    <name evidence="1" type="ORF">HYY65_09870</name>
</gene>
<dbReference type="Proteomes" id="UP000741360">
    <property type="component" value="Unassembled WGS sequence"/>
</dbReference>
<comment type="caution">
    <text evidence="1">The sequence shown here is derived from an EMBL/GenBank/DDBJ whole genome shotgun (WGS) entry which is preliminary data.</text>
</comment>
<accession>A0A932GQK5</accession>
<dbReference type="EMBL" id="JACPSX010000187">
    <property type="protein sequence ID" value="MBI3015346.1"/>
    <property type="molecule type" value="Genomic_DNA"/>
</dbReference>
<evidence type="ECO:0000313" key="1">
    <source>
        <dbReference type="EMBL" id="MBI3015346.1"/>
    </source>
</evidence>
<sequence length="129" mass="14766">MSKKFFTVEEANGLLPNLIPILEELKNVEKSLRKTRKVATALAQKAEGNGGGKEGSQQLLRHYFPIQSLLQRIESLGILVKNIERGLIDFPYWKEGREVCLCWEFGETRIGYWHEVEAGYEGRQSIETL</sequence>
<dbReference type="InterPro" id="IPR018699">
    <property type="entry name" value="DUF2203"/>
</dbReference>
<evidence type="ECO:0000313" key="2">
    <source>
        <dbReference type="Proteomes" id="UP000741360"/>
    </source>
</evidence>
<proteinExistence type="predicted"/>
<dbReference type="PIRSF" id="PIRSF016498">
    <property type="entry name" value="UCP016498"/>
    <property type="match status" value="1"/>
</dbReference>
<name>A0A932GQK5_UNCTE</name>
<dbReference type="AlphaFoldDB" id="A0A932GQK5"/>
<organism evidence="1 2">
    <name type="scientific">Tectimicrobiota bacterium</name>
    <dbReference type="NCBI Taxonomy" id="2528274"/>
    <lineage>
        <taxon>Bacteria</taxon>
        <taxon>Pseudomonadati</taxon>
        <taxon>Nitrospinota/Tectimicrobiota group</taxon>
        <taxon>Candidatus Tectimicrobiota</taxon>
    </lineage>
</organism>
<protein>
    <submittedName>
        <fullName evidence="1">DUF2203 domain-containing protein</fullName>
    </submittedName>
</protein>
<reference evidence="1" key="1">
    <citation type="submission" date="2020-07" db="EMBL/GenBank/DDBJ databases">
        <title>Huge and variable diversity of episymbiotic CPR bacteria and DPANN archaea in groundwater ecosystems.</title>
        <authorList>
            <person name="He C.Y."/>
            <person name="Keren R."/>
            <person name="Whittaker M."/>
            <person name="Farag I.F."/>
            <person name="Doudna J."/>
            <person name="Cate J.H.D."/>
            <person name="Banfield J.F."/>
        </authorList>
    </citation>
    <scope>NUCLEOTIDE SEQUENCE</scope>
    <source>
        <strain evidence="1">NC_groundwater_717_Ag_S-0.2um_59_8</strain>
    </source>
</reference>
<dbReference type="Pfam" id="PF09969">
    <property type="entry name" value="DUF2203"/>
    <property type="match status" value="1"/>
</dbReference>